<feature type="domain" description="Acyl-CoA dehydrogenase/oxidase C-terminal" evidence="6">
    <location>
        <begin position="189"/>
        <end position="328"/>
    </location>
</feature>
<proteinExistence type="inferred from homology"/>
<comment type="similarity">
    <text evidence="2">Belongs to the acyl-CoA dehydrogenase family.</text>
</comment>
<dbReference type="Gene3D" id="1.20.140.10">
    <property type="entry name" value="Butyryl-CoA Dehydrogenase, subunit A, domain 3"/>
    <property type="match status" value="1"/>
</dbReference>
<keyword evidence="4" id="KW-0274">FAD</keyword>
<dbReference type="Proteomes" id="UP000273252">
    <property type="component" value="Unassembled WGS sequence"/>
</dbReference>
<keyword evidence="9" id="KW-1185">Reference proteome</keyword>
<dbReference type="Pfam" id="PF00441">
    <property type="entry name" value="Acyl-CoA_dh_1"/>
    <property type="match status" value="1"/>
</dbReference>
<keyword evidence="5" id="KW-0560">Oxidoreductase</keyword>
<protein>
    <submittedName>
        <fullName evidence="8">Acyl-CoA dehydrogenase</fullName>
    </submittedName>
</protein>
<dbReference type="GO" id="GO:0050660">
    <property type="term" value="F:flavin adenine dinucleotide binding"/>
    <property type="evidence" value="ECO:0007669"/>
    <property type="project" value="InterPro"/>
</dbReference>
<dbReference type="InterPro" id="IPR036250">
    <property type="entry name" value="AcylCo_DH-like_C"/>
</dbReference>
<dbReference type="SUPFAM" id="SSF47203">
    <property type="entry name" value="Acyl-CoA dehydrogenase C-terminal domain-like"/>
    <property type="match status" value="1"/>
</dbReference>
<evidence type="ECO:0000256" key="4">
    <source>
        <dbReference type="ARBA" id="ARBA00022827"/>
    </source>
</evidence>
<comment type="cofactor">
    <cofactor evidence="1">
        <name>FAD</name>
        <dbReference type="ChEBI" id="CHEBI:57692"/>
    </cofactor>
</comment>
<evidence type="ECO:0000259" key="7">
    <source>
        <dbReference type="Pfam" id="PF02771"/>
    </source>
</evidence>
<dbReference type="PANTHER" id="PTHR43884">
    <property type="entry name" value="ACYL-COA DEHYDROGENASE"/>
    <property type="match status" value="1"/>
</dbReference>
<evidence type="ECO:0000256" key="1">
    <source>
        <dbReference type="ARBA" id="ARBA00001974"/>
    </source>
</evidence>
<evidence type="ECO:0000256" key="5">
    <source>
        <dbReference type="ARBA" id="ARBA00023002"/>
    </source>
</evidence>
<dbReference type="EMBL" id="QVMU01000008">
    <property type="protein sequence ID" value="RJX71494.1"/>
    <property type="molecule type" value="Genomic_DNA"/>
</dbReference>
<evidence type="ECO:0000256" key="2">
    <source>
        <dbReference type="ARBA" id="ARBA00009347"/>
    </source>
</evidence>
<dbReference type="AlphaFoldDB" id="A0A3A6QR34"/>
<organism evidence="8 9">
    <name type="scientific">Vibrio sinensis</name>
    <dbReference type="NCBI Taxonomy" id="2302434"/>
    <lineage>
        <taxon>Bacteria</taxon>
        <taxon>Pseudomonadati</taxon>
        <taxon>Pseudomonadota</taxon>
        <taxon>Gammaproteobacteria</taxon>
        <taxon>Vibrionales</taxon>
        <taxon>Vibrionaceae</taxon>
        <taxon>Vibrio</taxon>
    </lineage>
</organism>
<evidence type="ECO:0000256" key="3">
    <source>
        <dbReference type="ARBA" id="ARBA00022630"/>
    </source>
</evidence>
<sequence>MDFTFTEDQLAFKDAISRFLMTETAPEVLREIWETDSGRSPKLMSNIAEQGMLAVSVPEENGGIGMGDVAWSLLTQELGYYCIPDVIADTGYTAVGLLSALPQSTLRDEWLEHISTGSLRVAVSHPENPLVADAHLADLLLLIDGDDVHAVKRDLVDVVPCTSIDSSRRLAKVAWNPTDETKLVGGEQGKQVKEQLFNRGALATSGQLLGLAQRMLDLSVDYVAQRKQFGRAIGSFQAIKHHLADVAKEIEFARPVLYRAAHSLETGHPDVDLHVSQAKLYAAKAAHLAAKQGIQVHGAMGYTWEVDLQMFMKRTWALESYWGSKASHQQRLCDFVHSTLAQDLVSAGPESTFGRG</sequence>
<dbReference type="Pfam" id="PF02771">
    <property type="entry name" value="Acyl-CoA_dh_N"/>
    <property type="match status" value="1"/>
</dbReference>
<evidence type="ECO:0000259" key="6">
    <source>
        <dbReference type="Pfam" id="PF00441"/>
    </source>
</evidence>
<dbReference type="OrthoDB" id="9769473at2"/>
<evidence type="ECO:0000313" key="9">
    <source>
        <dbReference type="Proteomes" id="UP000273252"/>
    </source>
</evidence>
<dbReference type="GO" id="GO:0003995">
    <property type="term" value="F:acyl-CoA dehydrogenase activity"/>
    <property type="evidence" value="ECO:0007669"/>
    <property type="project" value="TreeGrafter"/>
</dbReference>
<dbReference type="SUPFAM" id="SSF56645">
    <property type="entry name" value="Acyl-CoA dehydrogenase NM domain-like"/>
    <property type="match status" value="1"/>
</dbReference>
<accession>A0A3A6QR34</accession>
<gene>
    <name evidence="8" type="ORF">DZ860_11195</name>
</gene>
<evidence type="ECO:0000313" key="8">
    <source>
        <dbReference type="EMBL" id="RJX71494.1"/>
    </source>
</evidence>
<reference evidence="8 9" key="1">
    <citation type="submission" date="2018-08" db="EMBL/GenBank/DDBJ databases">
        <title>Vibrio isolated from the Eastern China Marginal Seas.</title>
        <authorList>
            <person name="Li Y."/>
        </authorList>
    </citation>
    <scope>NUCLEOTIDE SEQUENCE [LARGE SCALE GENOMIC DNA]</scope>
    <source>
        <strain evidence="8 9">BEI233</strain>
    </source>
</reference>
<dbReference type="InterPro" id="IPR013786">
    <property type="entry name" value="AcylCoA_DH/ox_N"/>
</dbReference>
<dbReference type="InterPro" id="IPR009075">
    <property type="entry name" value="AcylCo_DH/oxidase_C"/>
</dbReference>
<dbReference type="PANTHER" id="PTHR43884:SF20">
    <property type="entry name" value="ACYL-COA DEHYDROGENASE FADE28"/>
    <property type="match status" value="1"/>
</dbReference>
<dbReference type="InterPro" id="IPR009100">
    <property type="entry name" value="AcylCoA_DH/oxidase_NM_dom_sf"/>
</dbReference>
<dbReference type="InterPro" id="IPR037069">
    <property type="entry name" value="AcylCoA_DH/ox_N_sf"/>
</dbReference>
<keyword evidence="3" id="KW-0285">Flavoprotein</keyword>
<feature type="domain" description="Acyl-CoA dehydrogenase/oxidase N-terminal" evidence="7">
    <location>
        <begin position="6"/>
        <end position="117"/>
    </location>
</feature>
<name>A0A3A6QR34_9VIBR</name>
<dbReference type="Gene3D" id="1.10.540.10">
    <property type="entry name" value="Acyl-CoA dehydrogenase/oxidase, N-terminal domain"/>
    <property type="match status" value="1"/>
</dbReference>
<comment type="caution">
    <text evidence="8">The sequence shown here is derived from an EMBL/GenBank/DDBJ whole genome shotgun (WGS) entry which is preliminary data.</text>
</comment>
<dbReference type="RefSeq" id="WP_120031260.1">
    <property type="nucleotide sequence ID" value="NZ_QVMU01000008.1"/>
</dbReference>